<keyword evidence="1" id="KW-0472">Membrane</keyword>
<keyword evidence="1" id="KW-1133">Transmembrane helix</keyword>
<evidence type="ECO:0000313" key="2">
    <source>
        <dbReference type="EMBL" id="SFR34786.1"/>
    </source>
</evidence>
<dbReference type="RefSeq" id="WP_089803895.1">
    <property type="nucleotide sequence ID" value="NZ_FOYT01000001.1"/>
</dbReference>
<name>A0A1I6FXZ4_9EURY</name>
<dbReference type="Proteomes" id="UP000198531">
    <property type="component" value="Unassembled WGS sequence"/>
</dbReference>
<feature type="transmembrane region" description="Helical" evidence="1">
    <location>
        <begin position="96"/>
        <end position="115"/>
    </location>
</feature>
<feature type="transmembrane region" description="Helical" evidence="1">
    <location>
        <begin position="67"/>
        <end position="90"/>
    </location>
</feature>
<dbReference type="OrthoDB" id="330759at2157"/>
<dbReference type="Pfam" id="PF24287">
    <property type="entry name" value="DUF7475"/>
    <property type="match status" value="1"/>
</dbReference>
<accession>A0A1I6FXZ4</accession>
<reference evidence="3" key="1">
    <citation type="submission" date="2016-10" db="EMBL/GenBank/DDBJ databases">
        <authorList>
            <person name="Varghese N."/>
            <person name="Submissions S."/>
        </authorList>
    </citation>
    <scope>NUCLEOTIDE SEQUENCE [LARGE SCALE GENOMIC DNA]</scope>
    <source>
        <strain evidence="3">CGMCC 1.7736</strain>
    </source>
</reference>
<proteinExistence type="predicted"/>
<gene>
    <name evidence="2" type="ORF">SAMN04487947_0217</name>
</gene>
<keyword evidence="1" id="KW-0812">Transmembrane</keyword>
<keyword evidence="3" id="KW-1185">Reference proteome</keyword>
<sequence>MSSRIDTASLTTVHYVGIALAALSGVVHLVLGVAALPSAFGVSFLVATVGFAVGVAMVVLNVRRRLAYLVGIPFVLGQVAIYAVTVVQGLNQLSPVAVVDKVAQLALVGVLVVLLRRD</sequence>
<feature type="transmembrane region" description="Helical" evidence="1">
    <location>
        <begin position="12"/>
        <end position="34"/>
    </location>
</feature>
<protein>
    <submittedName>
        <fullName evidence="2">Uncharacterized protein</fullName>
    </submittedName>
</protein>
<dbReference type="EMBL" id="FOYT01000001">
    <property type="protein sequence ID" value="SFR34786.1"/>
    <property type="molecule type" value="Genomic_DNA"/>
</dbReference>
<feature type="transmembrane region" description="Helical" evidence="1">
    <location>
        <begin position="40"/>
        <end position="60"/>
    </location>
</feature>
<organism evidence="2 3">
    <name type="scientific">Halogeometricum rufum</name>
    <dbReference type="NCBI Taxonomy" id="553469"/>
    <lineage>
        <taxon>Archaea</taxon>
        <taxon>Methanobacteriati</taxon>
        <taxon>Methanobacteriota</taxon>
        <taxon>Stenosarchaea group</taxon>
        <taxon>Halobacteria</taxon>
        <taxon>Halobacteriales</taxon>
        <taxon>Haloferacaceae</taxon>
        <taxon>Halogeometricum</taxon>
    </lineage>
</organism>
<dbReference type="AlphaFoldDB" id="A0A1I6FXZ4"/>
<dbReference type="InterPro" id="IPR055898">
    <property type="entry name" value="DUF7475"/>
</dbReference>
<evidence type="ECO:0000256" key="1">
    <source>
        <dbReference type="SAM" id="Phobius"/>
    </source>
</evidence>
<evidence type="ECO:0000313" key="3">
    <source>
        <dbReference type="Proteomes" id="UP000198531"/>
    </source>
</evidence>